<evidence type="ECO:0000256" key="4">
    <source>
        <dbReference type="ARBA" id="ARBA00022692"/>
    </source>
</evidence>
<dbReference type="Pfam" id="PF22599">
    <property type="entry name" value="SecDF_P1_head"/>
    <property type="match status" value="1"/>
</dbReference>
<comment type="caution">
    <text evidence="13">The sequence shown here is derived from an EMBL/GenBank/DDBJ whole genome shotgun (WGS) entry which is preliminary data.</text>
</comment>
<gene>
    <name evidence="9" type="primary">secD</name>
    <name evidence="13" type="ORF">BHW43_03935</name>
</gene>
<evidence type="ECO:0000256" key="6">
    <source>
        <dbReference type="ARBA" id="ARBA00022989"/>
    </source>
</evidence>
<feature type="transmembrane region" description="Helical" evidence="9">
    <location>
        <begin position="329"/>
        <end position="354"/>
    </location>
</feature>
<dbReference type="InterPro" id="IPR022646">
    <property type="entry name" value="SecD/SecF_CS"/>
</dbReference>
<dbReference type="GO" id="GO:0006605">
    <property type="term" value="P:protein targeting"/>
    <property type="evidence" value="ECO:0007669"/>
    <property type="project" value="UniProtKB-UniRule"/>
</dbReference>
<dbReference type="Pfam" id="PF07549">
    <property type="entry name" value="Sec_GG"/>
    <property type="match status" value="1"/>
</dbReference>
<keyword evidence="8 9" id="KW-0472">Membrane</keyword>
<dbReference type="PRINTS" id="PR00702">
    <property type="entry name" value="ACRIFLAVINRP"/>
</dbReference>
<dbReference type="InterPro" id="IPR048631">
    <property type="entry name" value="SecD_1st"/>
</dbReference>
<evidence type="ECO:0000256" key="7">
    <source>
        <dbReference type="ARBA" id="ARBA00023010"/>
    </source>
</evidence>
<dbReference type="GO" id="GO:0043952">
    <property type="term" value="P:protein transport by the Sec complex"/>
    <property type="evidence" value="ECO:0007669"/>
    <property type="project" value="UniProtKB-UniRule"/>
</dbReference>
<evidence type="ECO:0000313" key="14">
    <source>
        <dbReference type="Proteomes" id="UP000186777"/>
    </source>
</evidence>
<dbReference type="PANTHER" id="PTHR30081">
    <property type="entry name" value="PROTEIN-EXPORT MEMBRANE PROTEIN SEC"/>
    <property type="match status" value="1"/>
</dbReference>
<reference evidence="13 14" key="1">
    <citation type="journal article" date="2016" name="Nat. Biotechnol.">
        <title>Measurement of bacterial replication rates in microbial communities.</title>
        <authorList>
            <person name="Brown C.T."/>
            <person name="Olm M.R."/>
            <person name="Thomas B.C."/>
            <person name="Banfield J.F."/>
        </authorList>
    </citation>
    <scope>NUCLEOTIDE SEQUENCE [LARGE SCALE GENOMIC DNA]</scope>
    <source>
        <strain evidence="13">46_33</strain>
    </source>
</reference>
<dbReference type="InterPro" id="IPR022813">
    <property type="entry name" value="SecD/SecF_arch_bac"/>
</dbReference>
<dbReference type="AlphaFoldDB" id="A0A1Q6R7B4"/>
<dbReference type="PANTHER" id="PTHR30081:SF1">
    <property type="entry name" value="PROTEIN TRANSLOCASE SUBUNIT SECD"/>
    <property type="match status" value="1"/>
</dbReference>
<dbReference type="HAMAP" id="MF_01463_B">
    <property type="entry name" value="SecD_B"/>
    <property type="match status" value="1"/>
</dbReference>
<proteinExistence type="inferred from homology"/>
<dbReference type="InterPro" id="IPR048634">
    <property type="entry name" value="SecD_SecF_C"/>
</dbReference>
<dbReference type="SUPFAM" id="SSF82866">
    <property type="entry name" value="Multidrug efflux transporter AcrB transmembrane domain"/>
    <property type="match status" value="1"/>
</dbReference>
<comment type="similarity">
    <text evidence="9">Belongs to the SecD/SecF family. SecD subfamily.</text>
</comment>
<evidence type="ECO:0000256" key="3">
    <source>
        <dbReference type="ARBA" id="ARBA00022475"/>
    </source>
</evidence>
<comment type="function">
    <text evidence="9">Part of the Sec protein translocase complex. Interacts with the SecYEG preprotein conducting channel. SecDF uses the proton motive force (PMF) to complete protein translocation after the ATP-dependent function of SecA.</text>
</comment>
<dbReference type="Gene3D" id="3.30.1360.200">
    <property type="match status" value="1"/>
</dbReference>
<evidence type="ECO:0000256" key="5">
    <source>
        <dbReference type="ARBA" id="ARBA00022927"/>
    </source>
</evidence>
<dbReference type="Proteomes" id="UP000186777">
    <property type="component" value="Unassembled WGS sequence"/>
</dbReference>
<evidence type="ECO:0000256" key="9">
    <source>
        <dbReference type="HAMAP-Rule" id="MF_01463"/>
    </source>
</evidence>
<feature type="transmembrane region" description="Helical" evidence="9">
    <location>
        <begin position="9"/>
        <end position="28"/>
    </location>
</feature>
<organism evidence="13 14">
    <name type="scientific">Phascolarctobacterium succinatutens</name>
    <dbReference type="NCBI Taxonomy" id="626940"/>
    <lineage>
        <taxon>Bacteria</taxon>
        <taxon>Bacillati</taxon>
        <taxon>Bacillota</taxon>
        <taxon>Negativicutes</taxon>
        <taxon>Acidaminococcales</taxon>
        <taxon>Acidaminococcaceae</taxon>
        <taxon>Phascolarctobacterium</taxon>
    </lineage>
</organism>
<keyword evidence="2 9" id="KW-0813">Transport</keyword>
<evidence type="ECO:0000256" key="1">
    <source>
        <dbReference type="ARBA" id="ARBA00004651"/>
    </source>
</evidence>
<evidence type="ECO:0000313" key="13">
    <source>
        <dbReference type="EMBL" id="OLA38252.1"/>
    </source>
</evidence>
<dbReference type="STRING" id="626940.BHW43_03935"/>
<evidence type="ECO:0000259" key="10">
    <source>
        <dbReference type="Pfam" id="PF02355"/>
    </source>
</evidence>
<dbReference type="InterPro" id="IPR005791">
    <property type="entry name" value="SecD"/>
</dbReference>
<sequence length="412" mass="44361">MRWNEFGKFLIVALAIIGGFCVYISPLANSIKQGLDLQGGTHVVLQAVDTPELKVDDDAVNRSVKVIERRVNELGLTEPVIQRQGKDRIIVELPGVKDPEKAIAMLGRTAMLQFKDESGKVVLTGSDLKDAKAQVSQGNQAVVGLEFNDEGGKKFADLTARNVGKKIAIELDGQVLTAPVVQEAITGGHAQISGSRNVEEAEHLAILLRSGSLPVKIEVMENRTVGPTLGQDSKDKSVKAFSIGIIGVFVFMLLFYRLAGVVADIALLLYVMLLLLVMRYLGATLTLPGIAGIILSVGMAVDANVLIFERFKEEVKRGKTLRSAMDSGFGRAIVTILDSNLTTIMAAAVLFYLGTGPIKGFAVTLALGTLLSMFTAVTVTKFLLRFLIYSNITKSPFLFGARAPKAKEEVAK</sequence>
<dbReference type="GeneID" id="78524150"/>
<feature type="domain" description="Protein translocase subunit SecDF P1" evidence="11">
    <location>
        <begin position="60"/>
        <end position="117"/>
    </location>
</feature>
<comment type="subunit">
    <text evidence="9">Forms a complex with SecF. Part of the essential Sec protein translocation apparatus which comprises SecA, SecYEG and auxiliary proteins SecDF. Other proteins may also be involved.</text>
</comment>
<dbReference type="GO" id="GO:0015450">
    <property type="term" value="F:protein-transporting ATPase activity"/>
    <property type="evidence" value="ECO:0007669"/>
    <property type="project" value="InterPro"/>
</dbReference>
<dbReference type="NCBIfam" id="TIGR00916">
    <property type="entry name" value="2A0604s01"/>
    <property type="match status" value="1"/>
</dbReference>
<protein>
    <recommendedName>
        <fullName evidence="9">Protein translocase subunit SecD</fullName>
    </recommendedName>
</protein>
<keyword evidence="6 9" id="KW-1133">Transmembrane helix</keyword>
<dbReference type="Pfam" id="PF02355">
    <property type="entry name" value="SecD_SecF_C"/>
    <property type="match status" value="1"/>
</dbReference>
<dbReference type="FunFam" id="1.20.1640.10:FF:000004">
    <property type="entry name" value="Protein translocase subunit SecD"/>
    <property type="match status" value="1"/>
</dbReference>
<evidence type="ECO:0000256" key="2">
    <source>
        <dbReference type="ARBA" id="ARBA00022448"/>
    </source>
</evidence>
<dbReference type="Pfam" id="PF21760">
    <property type="entry name" value="SecD_1st"/>
    <property type="match status" value="1"/>
</dbReference>
<name>A0A1Q6R7B4_9FIRM</name>
<dbReference type="InterPro" id="IPR054384">
    <property type="entry name" value="SecDF_P1_head"/>
</dbReference>
<evidence type="ECO:0000259" key="12">
    <source>
        <dbReference type="Pfam" id="PF22599"/>
    </source>
</evidence>
<dbReference type="InterPro" id="IPR055344">
    <property type="entry name" value="SecD_SecF_C_bact"/>
</dbReference>
<feature type="transmembrane region" description="Helical" evidence="9">
    <location>
        <begin position="238"/>
        <end position="256"/>
    </location>
</feature>
<keyword evidence="4 9" id="KW-0812">Transmembrane</keyword>
<evidence type="ECO:0000256" key="8">
    <source>
        <dbReference type="ARBA" id="ARBA00023136"/>
    </source>
</evidence>
<dbReference type="NCBIfam" id="TIGR01129">
    <property type="entry name" value="secD"/>
    <property type="match status" value="1"/>
</dbReference>
<feature type="transmembrane region" description="Helical" evidence="9">
    <location>
        <begin position="261"/>
        <end position="281"/>
    </location>
</feature>
<evidence type="ECO:0000259" key="11">
    <source>
        <dbReference type="Pfam" id="PF21760"/>
    </source>
</evidence>
<keyword evidence="3 9" id="KW-1003">Cell membrane</keyword>
<dbReference type="Gene3D" id="1.20.1640.10">
    <property type="entry name" value="Multidrug efflux transporter AcrB transmembrane domain"/>
    <property type="match status" value="1"/>
</dbReference>
<dbReference type="GO" id="GO:0005886">
    <property type="term" value="C:plasma membrane"/>
    <property type="evidence" value="ECO:0007669"/>
    <property type="project" value="UniProtKB-SubCell"/>
</dbReference>
<dbReference type="InterPro" id="IPR001036">
    <property type="entry name" value="Acrflvin-R"/>
</dbReference>
<dbReference type="GO" id="GO:0065002">
    <property type="term" value="P:intracellular protein transmembrane transport"/>
    <property type="evidence" value="ECO:0007669"/>
    <property type="project" value="UniProtKB-UniRule"/>
</dbReference>
<accession>A0A1Q6R7B4</accession>
<comment type="subcellular location">
    <subcellularLocation>
        <location evidence="1 9">Cell membrane</location>
        <topology evidence="1 9">Multi-pass membrane protein</topology>
    </subcellularLocation>
</comment>
<dbReference type="EMBL" id="MNTG01000024">
    <property type="protein sequence ID" value="OLA38252.1"/>
    <property type="molecule type" value="Genomic_DNA"/>
</dbReference>
<feature type="transmembrane region" description="Helical" evidence="9">
    <location>
        <begin position="360"/>
        <end position="384"/>
    </location>
</feature>
<feature type="domain" description="Protein export membrane protein SecD/SecF C-terminal" evidence="10">
    <location>
        <begin position="216"/>
        <end position="385"/>
    </location>
</feature>
<feature type="transmembrane region" description="Helical" evidence="9">
    <location>
        <begin position="287"/>
        <end position="308"/>
    </location>
</feature>
<dbReference type="RefSeq" id="WP_009146263.1">
    <property type="nucleotide sequence ID" value="NZ_CABKPS010000088.1"/>
</dbReference>
<feature type="domain" description="SecDF P1 head subdomain" evidence="12">
    <location>
        <begin position="120"/>
        <end position="215"/>
    </location>
</feature>
<keyword evidence="5 9" id="KW-0653">Protein transport</keyword>
<keyword evidence="7 9" id="KW-0811">Translocation</keyword>